<keyword evidence="1" id="KW-0072">Autophagy</keyword>
<protein>
    <recommendedName>
        <fullName evidence="3">Autophagy-related protein 13 N-terminal domain-containing protein</fullName>
    </recommendedName>
</protein>
<keyword evidence="5" id="KW-1185">Reference proteome</keyword>
<organism evidence="4 5">
    <name type="scientific">Apostasia shenzhenica</name>
    <dbReference type="NCBI Taxonomy" id="1088818"/>
    <lineage>
        <taxon>Eukaryota</taxon>
        <taxon>Viridiplantae</taxon>
        <taxon>Streptophyta</taxon>
        <taxon>Embryophyta</taxon>
        <taxon>Tracheophyta</taxon>
        <taxon>Spermatophyta</taxon>
        <taxon>Magnoliopsida</taxon>
        <taxon>Liliopsida</taxon>
        <taxon>Asparagales</taxon>
        <taxon>Orchidaceae</taxon>
        <taxon>Apostasioideae</taxon>
        <taxon>Apostasia</taxon>
    </lineage>
</organism>
<dbReference type="GO" id="GO:0000423">
    <property type="term" value="P:mitophagy"/>
    <property type="evidence" value="ECO:0007669"/>
    <property type="project" value="TreeGrafter"/>
</dbReference>
<dbReference type="PANTHER" id="PTHR13430">
    <property type="match status" value="1"/>
</dbReference>
<dbReference type="GO" id="GO:0005829">
    <property type="term" value="C:cytosol"/>
    <property type="evidence" value="ECO:0007669"/>
    <property type="project" value="TreeGrafter"/>
</dbReference>
<feature type="compositionally biased region" description="Gly residues" evidence="2">
    <location>
        <begin position="118"/>
        <end position="127"/>
    </location>
</feature>
<evidence type="ECO:0000313" key="5">
    <source>
        <dbReference type="Proteomes" id="UP000236161"/>
    </source>
</evidence>
<feature type="domain" description="Autophagy-related protein 13 N-terminal" evidence="3">
    <location>
        <begin position="12"/>
        <end position="86"/>
    </location>
</feature>
<dbReference type="InterPro" id="IPR040182">
    <property type="entry name" value="ATG13"/>
</dbReference>
<evidence type="ECO:0000256" key="2">
    <source>
        <dbReference type="SAM" id="MobiDB-lite"/>
    </source>
</evidence>
<dbReference type="STRING" id="1088818.A0A2I0AVI7"/>
<dbReference type="Pfam" id="PF10033">
    <property type="entry name" value="ATG13"/>
    <property type="match status" value="2"/>
</dbReference>
<dbReference type="GO" id="GO:0034727">
    <property type="term" value="P:piecemeal microautophagy of the nucleus"/>
    <property type="evidence" value="ECO:0007669"/>
    <property type="project" value="TreeGrafter"/>
</dbReference>
<evidence type="ECO:0000256" key="1">
    <source>
        <dbReference type="ARBA" id="ARBA00023006"/>
    </source>
</evidence>
<accession>A0A2I0AVI7</accession>
<name>A0A2I0AVI7_9ASPA</name>
<dbReference type="GO" id="GO:0000407">
    <property type="term" value="C:phagophore assembly site"/>
    <property type="evidence" value="ECO:0007669"/>
    <property type="project" value="TreeGrafter"/>
</dbReference>
<feature type="domain" description="Autophagy-related protein 13 N-terminal" evidence="3">
    <location>
        <begin position="91"/>
        <end position="217"/>
    </location>
</feature>
<dbReference type="Gene3D" id="3.30.900.10">
    <property type="entry name" value="HORMA domain"/>
    <property type="match status" value="1"/>
</dbReference>
<dbReference type="GO" id="GO:1990316">
    <property type="term" value="C:Atg1/ULK1 kinase complex"/>
    <property type="evidence" value="ECO:0007669"/>
    <property type="project" value="InterPro"/>
</dbReference>
<dbReference type="AlphaFoldDB" id="A0A2I0AVI7"/>
<proteinExistence type="predicted"/>
<feature type="region of interest" description="Disordered" evidence="2">
    <location>
        <begin position="112"/>
        <end position="132"/>
    </location>
</feature>
<dbReference type="OrthoDB" id="70161at2759"/>
<dbReference type="Proteomes" id="UP000236161">
    <property type="component" value="Unassembled WGS sequence"/>
</dbReference>
<dbReference type="InterPro" id="IPR036570">
    <property type="entry name" value="HORMA_dom_sf"/>
</dbReference>
<gene>
    <name evidence="4" type="ORF">AXF42_Ash018018</name>
</gene>
<dbReference type="GO" id="GO:0034497">
    <property type="term" value="P:protein localization to phagophore assembly site"/>
    <property type="evidence" value="ECO:0007669"/>
    <property type="project" value="TreeGrafter"/>
</dbReference>
<evidence type="ECO:0000313" key="4">
    <source>
        <dbReference type="EMBL" id="PKA59551.1"/>
    </source>
</evidence>
<evidence type="ECO:0000259" key="3">
    <source>
        <dbReference type="Pfam" id="PF10033"/>
    </source>
</evidence>
<reference evidence="4 5" key="1">
    <citation type="journal article" date="2017" name="Nature">
        <title>The Apostasia genome and the evolution of orchids.</title>
        <authorList>
            <person name="Zhang G.Q."/>
            <person name="Liu K.W."/>
            <person name="Li Z."/>
            <person name="Lohaus R."/>
            <person name="Hsiao Y.Y."/>
            <person name="Niu S.C."/>
            <person name="Wang J.Y."/>
            <person name="Lin Y.C."/>
            <person name="Xu Q."/>
            <person name="Chen L.J."/>
            <person name="Yoshida K."/>
            <person name="Fujiwara S."/>
            <person name="Wang Z.W."/>
            <person name="Zhang Y.Q."/>
            <person name="Mitsuda N."/>
            <person name="Wang M."/>
            <person name="Liu G.H."/>
            <person name="Pecoraro L."/>
            <person name="Huang H.X."/>
            <person name="Xiao X.J."/>
            <person name="Lin M."/>
            <person name="Wu X.Y."/>
            <person name="Wu W.L."/>
            <person name="Chen Y.Y."/>
            <person name="Chang S.B."/>
            <person name="Sakamoto S."/>
            <person name="Ohme-Takagi M."/>
            <person name="Yagi M."/>
            <person name="Zeng S.J."/>
            <person name="Shen C.Y."/>
            <person name="Yeh C.M."/>
            <person name="Luo Y.B."/>
            <person name="Tsai W.C."/>
            <person name="Van de Peer Y."/>
            <person name="Liu Z.J."/>
        </authorList>
    </citation>
    <scope>NUCLEOTIDE SEQUENCE [LARGE SCALE GENOMIC DNA]</scope>
    <source>
        <strain evidence="5">cv. Shenzhen</strain>
        <tissue evidence="4">Stem</tissue>
    </source>
</reference>
<sequence length="590" mass="66005">MAFQQSGSEQIISQFFIKTLQSILASRIPHLARSPDQASAAAAATRGGRRDRWFNLALGEFAAAAESPGLWNHGVVEPMILDVILSPLDGSEQDAIVERWSVQCEAPLPSAAVPLSPGRGGSGGGEGSSSSLSRRTYKKCIVLLRSIYSLLRYLPAYRVFRLLRSSNQPYNYEMSYRVSSFAEHFSREDEKGFELHGFTPVETHFGHLSVSVLYRPTLSDFNLEVSSLHPPLIITDYVGSPAAEPMRDFPSSPCETRHVSFPQCGVHSPAAPAFQRRHSWAHVPMAHHPLSSSPDAVLDHRASPPDYFFRKNITVPSQSRHRKSYFSFDEFRLSPPCSQSPCPSPPTHTANTVRTRLQLEPAPVSIPQPLVVKNQLLRTPNFPDPTRSLLLLPLQRNIRADACLEESHSRRRSLRKSEALKMVDLHSKLYSIEVSKDAKDESRQFSGVLSSVASPRFFYPRSSSHKLVLDDHEDYEFSCAFAVDDVDIPESQNWIHDGKEILEFASTNASPRASQDAAVGALVHMLRTAAPLCRDHSYPSQSSKPNNTPEICKPTLFESRKVSNALEELRRFRKIKEILLSKSRRKLQSE</sequence>
<dbReference type="PANTHER" id="PTHR13430:SF4">
    <property type="entry name" value="AUTOPHAGY-RELATED PROTEIN 13"/>
    <property type="match status" value="1"/>
</dbReference>
<dbReference type="InterPro" id="IPR018731">
    <property type="entry name" value="Atg13_N"/>
</dbReference>
<dbReference type="EMBL" id="KZ451947">
    <property type="protein sequence ID" value="PKA59551.1"/>
    <property type="molecule type" value="Genomic_DNA"/>
</dbReference>